<comment type="pathway">
    <text evidence="2">Lipid metabolism; fatty acid metabolism.</text>
</comment>
<evidence type="ECO:0000259" key="30">
    <source>
        <dbReference type="Pfam" id="PF02803"/>
    </source>
</evidence>
<comment type="subcellular location">
    <subcellularLocation>
        <location evidence="23">Cell membrane</location>
        <topology evidence="23">Single-pass type I membrane protein</topology>
        <orientation evidence="23">Extracellular side</orientation>
    </subcellularLocation>
</comment>
<feature type="region of interest" description="Disordered" evidence="25">
    <location>
        <begin position="587"/>
        <end position="617"/>
    </location>
</feature>
<keyword evidence="15" id="KW-0560">Oxidoreductase</keyword>
<comment type="cofactor">
    <cofactor evidence="1">
        <name>K(+)</name>
        <dbReference type="ChEBI" id="CHEBI:29103"/>
    </cofactor>
</comment>
<keyword evidence="13" id="KW-0630">Potassium</keyword>
<evidence type="ECO:0000259" key="31">
    <source>
        <dbReference type="Pfam" id="PF07731"/>
    </source>
</evidence>
<dbReference type="GO" id="GO:0005886">
    <property type="term" value="C:plasma membrane"/>
    <property type="evidence" value="ECO:0007669"/>
    <property type="project" value="UniProtKB-SubCell"/>
</dbReference>
<feature type="domain" description="Plastocyanin-like" evidence="32">
    <location>
        <begin position="33"/>
        <end position="149"/>
    </location>
</feature>
<dbReference type="InterPro" id="IPR020610">
    <property type="entry name" value="Thiolase_AS"/>
</dbReference>
<dbReference type="PROSITE" id="PS00098">
    <property type="entry name" value="THIOLASE_1"/>
    <property type="match status" value="1"/>
</dbReference>
<evidence type="ECO:0000256" key="9">
    <source>
        <dbReference type="ARBA" id="ARBA00022692"/>
    </source>
</evidence>
<evidence type="ECO:0000256" key="3">
    <source>
        <dbReference type="ARBA" id="ARBA00010609"/>
    </source>
</evidence>
<keyword evidence="34" id="KW-1185">Reference proteome</keyword>
<evidence type="ECO:0000256" key="20">
    <source>
        <dbReference type="ARBA" id="ARBA00023180"/>
    </source>
</evidence>
<evidence type="ECO:0000256" key="16">
    <source>
        <dbReference type="ARBA" id="ARBA00023004"/>
    </source>
</evidence>
<dbReference type="PROSITE" id="PS00080">
    <property type="entry name" value="MULTICOPPER_OXIDASE2"/>
    <property type="match status" value="1"/>
</dbReference>
<name>A0A9N9UW01_9HYPO</name>
<dbReference type="InterPro" id="IPR011706">
    <property type="entry name" value="Cu-oxidase_C"/>
</dbReference>
<dbReference type="Proteomes" id="UP000754883">
    <property type="component" value="Unassembled WGS sequence"/>
</dbReference>
<dbReference type="PANTHER" id="PTHR43853">
    <property type="entry name" value="3-KETOACYL-COA THIOLASE, PEROXISOMAL"/>
    <property type="match status" value="1"/>
</dbReference>
<evidence type="ECO:0000256" key="17">
    <source>
        <dbReference type="ARBA" id="ARBA00023008"/>
    </source>
</evidence>
<dbReference type="InterPro" id="IPR050215">
    <property type="entry name" value="Thiolase-like_sf_Thiolase"/>
</dbReference>
<keyword evidence="17" id="KW-0186">Copper</keyword>
<keyword evidence="21" id="KW-0012">Acyltransferase</keyword>
<sequence length="1057" mass="114680">MNPLQRLALWLLVPGQLVCLLAQAATVSHDFNIGWVTVNPDGAFDRTAIGINGQWPIPRIDANVGDNIVINVHNQLGNQSTSLHFHGLFMNGTVHMDGPSQVTQCPIPPGGSFTYNFTIEQPGTYWYHSHTQSQYPDGLRGPLIIHDPKSPYNGKYDEEIVLTLSDWYHDQMAHLIPQFMSKGNPTGAEPVPQAALMNDTQNLHISVKPKTTYLLRLVNIGAFAGQYFWIEGHTMKIVEVDGVYTKPYETDMIYLSAAQRYSVLVTTKDDAHSNFAVVGSMDTDLFDVLPDDLDWNVTSWLVYDKSKDLPKPALVSEFEPADDMKLSPHDSMELLPEPDRTVELEVKMDNLGDGANYAFFNNNTYREPKVPSLYTALTAGELATNPKVYGEYTNSFVLEKDQIVQIVINNHDDGRHPFHLHGHHFQVIHRSDEDGGDFAEANHMHLAFPQTPMRRDTIVVEGNGNVVLRFKANNPGVWLFHCHIEWHIVSGLLATFVEAPLELQKTIELPASHLDNCKAGGFAFAGNAAGNKDDLLDLTGQNAPPPPLPAGFTAKGIVAFVISCIVGITGTLFVAWYGLSPREVSEHARDEASAEGEDDEASAAPQNGVRASEDEEERRSTDYLLVRPLSIIRNTGMASVQGLKAILAKSSNDAIILSALRTPICRSYKGSLKNTYPEELLHTVVKATLKNTPNLDPAVIEDIAVGVVLSELGGSKAARMAVNHIPEIQSTSTSLYTVNRACASSLQAIALIGSQIATGMISTGVAAGMESMTRNYGSKAIPTDVWPALRESPIRDARDCIMPMGLTSENVVERYGISRQDQDLFAAESHRRAARARQNGHFQKEIVPVDTFIQEVDKQGVDIGDGPKNIRATEDDGIRSSISLEALAKLKSPFKEGGASTAGNSSQISDGAAALLPMRRSTATALGLSGRIIGKYVSAKTVGCQPDEMGIGPALAIPALLGQLGLTNSDVDRWEINEAFASQSIHCLRELGLEGAWEKGLVNPDGGAIALGHPLGATGARMVSTLLHGLERTDGRVGVVSMCVGTGMGMAGVFVRE</sequence>
<dbReference type="CDD" id="cd13899">
    <property type="entry name" value="CuRO_3_Fet3p"/>
    <property type="match status" value="1"/>
</dbReference>
<dbReference type="InterPro" id="IPR020615">
    <property type="entry name" value="Thiolase_acyl_enz_int_AS"/>
</dbReference>
<dbReference type="PROSITE" id="PS00079">
    <property type="entry name" value="MULTICOPPER_OXIDASE1"/>
    <property type="match status" value="2"/>
</dbReference>
<keyword evidence="6" id="KW-1003">Cell membrane</keyword>
<feature type="domain" description="Plastocyanin-like" evidence="31">
    <location>
        <begin position="365"/>
        <end position="500"/>
    </location>
</feature>
<gene>
    <name evidence="33" type="ORF">CBYS24578_00009843</name>
</gene>
<dbReference type="InterPro" id="IPR001117">
    <property type="entry name" value="Cu-oxidase_2nd"/>
</dbReference>
<keyword evidence="5" id="KW-0813">Transport</keyword>
<keyword evidence="7" id="KW-0410">Iron transport</keyword>
<protein>
    <recommendedName>
        <fullName evidence="22">acetyl-CoA C-acyltransferase</fullName>
        <ecNumber evidence="22">2.3.1.16</ecNumber>
    </recommendedName>
</protein>
<comment type="similarity">
    <text evidence="3">Belongs to the multicopper oxidase family.</text>
</comment>
<reference evidence="33" key="1">
    <citation type="submission" date="2021-10" db="EMBL/GenBank/DDBJ databases">
        <authorList>
            <person name="Piombo E."/>
        </authorList>
    </citation>
    <scope>NUCLEOTIDE SEQUENCE</scope>
</reference>
<evidence type="ECO:0000256" key="12">
    <source>
        <dbReference type="ARBA" id="ARBA00022737"/>
    </source>
</evidence>
<keyword evidence="11 27" id="KW-0732">Signal</keyword>
<dbReference type="PROSITE" id="PS00099">
    <property type="entry name" value="THIOLASE_3"/>
    <property type="match status" value="1"/>
</dbReference>
<dbReference type="InterPro" id="IPR002355">
    <property type="entry name" value="Cu_oxidase_Cu_BS"/>
</dbReference>
<dbReference type="SUPFAM" id="SSF49503">
    <property type="entry name" value="Cupredoxins"/>
    <property type="match status" value="3"/>
</dbReference>
<dbReference type="InterPro" id="IPR008972">
    <property type="entry name" value="Cupredoxin"/>
</dbReference>
<dbReference type="GO" id="GO:0003988">
    <property type="term" value="F:acetyl-CoA C-acyltransferase activity"/>
    <property type="evidence" value="ECO:0007669"/>
    <property type="project" value="UniProtKB-EC"/>
</dbReference>
<dbReference type="GO" id="GO:0006635">
    <property type="term" value="P:fatty acid beta-oxidation"/>
    <property type="evidence" value="ECO:0007669"/>
    <property type="project" value="TreeGrafter"/>
</dbReference>
<evidence type="ECO:0000256" key="7">
    <source>
        <dbReference type="ARBA" id="ARBA00022496"/>
    </source>
</evidence>
<dbReference type="EMBL" id="CABFNO020001565">
    <property type="protein sequence ID" value="CAH0003858.1"/>
    <property type="molecule type" value="Genomic_DNA"/>
</dbReference>
<dbReference type="InterPro" id="IPR020616">
    <property type="entry name" value="Thiolase_N"/>
</dbReference>
<dbReference type="Gene3D" id="2.60.40.420">
    <property type="entry name" value="Cupredoxins - blue copper proteins"/>
    <property type="match status" value="3"/>
</dbReference>
<evidence type="ECO:0000259" key="29">
    <source>
        <dbReference type="Pfam" id="PF00394"/>
    </source>
</evidence>
<dbReference type="InterPro" id="IPR044130">
    <property type="entry name" value="CuRO_2_Fet3-like"/>
</dbReference>
<evidence type="ECO:0000256" key="11">
    <source>
        <dbReference type="ARBA" id="ARBA00022729"/>
    </source>
</evidence>
<dbReference type="InterPro" id="IPR011707">
    <property type="entry name" value="Cu-oxidase-like_N"/>
</dbReference>
<dbReference type="InterPro" id="IPR002155">
    <property type="entry name" value="Thiolase"/>
</dbReference>
<dbReference type="SUPFAM" id="SSF53901">
    <property type="entry name" value="Thiolase-like"/>
    <property type="match status" value="2"/>
</dbReference>
<feature type="domain" description="Thiolase N-terminal" evidence="28">
    <location>
        <begin position="655"/>
        <end position="920"/>
    </location>
</feature>
<evidence type="ECO:0000256" key="13">
    <source>
        <dbReference type="ARBA" id="ARBA00022958"/>
    </source>
</evidence>
<evidence type="ECO:0000256" key="23">
    <source>
        <dbReference type="ARBA" id="ARBA00037814"/>
    </source>
</evidence>
<keyword evidence="12" id="KW-0677">Repeat</keyword>
<dbReference type="InterPro" id="IPR016039">
    <property type="entry name" value="Thiolase-like"/>
</dbReference>
<dbReference type="AlphaFoldDB" id="A0A9N9UW01"/>
<evidence type="ECO:0000259" key="32">
    <source>
        <dbReference type="Pfam" id="PF07732"/>
    </source>
</evidence>
<accession>A0A9N9UW01</accession>
<keyword evidence="8" id="KW-0808">Transferase</keyword>
<dbReference type="InterPro" id="IPR033138">
    <property type="entry name" value="Cu_oxidase_CS"/>
</dbReference>
<evidence type="ECO:0000256" key="21">
    <source>
        <dbReference type="ARBA" id="ARBA00023315"/>
    </source>
</evidence>
<evidence type="ECO:0000256" key="8">
    <source>
        <dbReference type="ARBA" id="ARBA00022679"/>
    </source>
</evidence>
<evidence type="ECO:0000256" key="5">
    <source>
        <dbReference type="ARBA" id="ARBA00022448"/>
    </source>
</evidence>
<dbReference type="GO" id="GO:0006826">
    <property type="term" value="P:iron ion transport"/>
    <property type="evidence" value="ECO:0007669"/>
    <property type="project" value="UniProtKB-KW"/>
</dbReference>
<dbReference type="CDD" id="cd00751">
    <property type="entry name" value="thiolase"/>
    <property type="match status" value="1"/>
</dbReference>
<keyword evidence="16" id="KW-0408">Iron</keyword>
<keyword evidence="14 26" id="KW-1133">Transmembrane helix</keyword>
<dbReference type="InterPro" id="IPR020613">
    <property type="entry name" value="Thiolase_CS"/>
</dbReference>
<evidence type="ECO:0000256" key="25">
    <source>
        <dbReference type="SAM" id="MobiDB-lite"/>
    </source>
</evidence>
<organism evidence="33 34">
    <name type="scientific">Clonostachys byssicola</name>
    <dbReference type="NCBI Taxonomy" id="160290"/>
    <lineage>
        <taxon>Eukaryota</taxon>
        <taxon>Fungi</taxon>
        <taxon>Dikarya</taxon>
        <taxon>Ascomycota</taxon>
        <taxon>Pezizomycotina</taxon>
        <taxon>Sordariomycetes</taxon>
        <taxon>Hypocreomycetidae</taxon>
        <taxon>Hypocreales</taxon>
        <taxon>Bionectriaceae</taxon>
        <taxon>Clonostachys</taxon>
    </lineage>
</organism>
<evidence type="ECO:0000259" key="28">
    <source>
        <dbReference type="Pfam" id="PF00108"/>
    </source>
</evidence>
<dbReference type="Pfam" id="PF02803">
    <property type="entry name" value="Thiolase_C"/>
    <property type="match status" value="1"/>
</dbReference>
<evidence type="ECO:0000256" key="10">
    <source>
        <dbReference type="ARBA" id="ARBA00022723"/>
    </source>
</evidence>
<keyword evidence="10" id="KW-0479">Metal-binding</keyword>
<evidence type="ECO:0000313" key="33">
    <source>
        <dbReference type="EMBL" id="CAH0003858.1"/>
    </source>
</evidence>
<evidence type="ECO:0000256" key="2">
    <source>
        <dbReference type="ARBA" id="ARBA00004872"/>
    </source>
</evidence>
<dbReference type="GO" id="GO:0005777">
    <property type="term" value="C:peroxisome"/>
    <property type="evidence" value="ECO:0007669"/>
    <property type="project" value="TreeGrafter"/>
</dbReference>
<evidence type="ECO:0000256" key="4">
    <source>
        <dbReference type="ARBA" id="ARBA00010982"/>
    </source>
</evidence>
<dbReference type="Pfam" id="PF07732">
    <property type="entry name" value="Cu-oxidase_3"/>
    <property type="match status" value="1"/>
</dbReference>
<dbReference type="Pfam" id="PF00394">
    <property type="entry name" value="Cu-oxidase"/>
    <property type="match status" value="1"/>
</dbReference>
<feature type="domain" description="Thiolase C-terminal" evidence="30">
    <location>
        <begin position="932"/>
        <end position="1054"/>
    </location>
</feature>
<keyword evidence="9 26" id="KW-0812">Transmembrane</keyword>
<dbReference type="GO" id="GO:0010124">
    <property type="term" value="P:phenylacetate catabolic process"/>
    <property type="evidence" value="ECO:0007669"/>
    <property type="project" value="TreeGrafter"/>
</dbReference>
<evidence type="ECO:0000313" key="34">
    <source>
        <dbReference type="Proteomes" id="UP000754883"/>
    </source>
</evidence>
<dbReference type="OrthoDB" id="2121828at2759"/>
<dbReference type="NCBIfam" id="TIGR01930">
    <property type="entry name" value="AcCoA-C-Actrans"/>
    <property type="match status" value="1"/>
</dbReference>
<evidence type="ECO:0000256" key="15">
    <source>
        <dbReference type="ARBA" id="ARBA00023002"/>
    </source>
</evidence>
<dbReference type="PROSITE" id="PS00737">
    <property type="entry name" value="THIOLASE_2"/>
    <property type="match status" value="1"/>
</dbReference>
<proteinExistence type="inferred from homology"/>
<dbReference type="Pfam" id="PF07731">
    <property type="entry name" value="Cu-oxidase_2"/>
    <property type="match status" value="1"/>
</dbReference>
<dbReference type="InterPro" id="IPR020617">
    <property type="entry name" value="Thiolase_C"/>
</dbReference>
<comment type="caution">
    <text evidence="33">The sequence shown here is derived from an EMBL/GenBank/DDBJ whole genome shotgun (WGS) entry which is preliminary data.</text>
</comment>
<dbReference type="FunFam" id="2.60.40.420:FF:000024">
    <property type="entry name" value="FET5p Multicopper oxidase"/>
    <property type="match status" value="1"/>
</dbReference>
<dbReference type="EC" id="2.3.1.16" evidence="22"/>
<dbReference type="Gene3D" id="3.40.47.10">
    <property type="match status" value="2"/>
</dbReference>
<evidence type="ECO:0000256" key="1">
    <source>
        <dbReference type="ARBA" id="ARBA00001958"/>
    </source>
</evidence>
<dbReference type="Pfam" id="PF00108">
    <property type="entry name" value="Thiolase_N"/>
    <property type="match status" value="1"/>
</dbReference>
<dbReference type="PANTHER" id="PTHR43853:SF5">
    <property type="entry name" value="ACETYL-COA C-ACETYLTRANSFERASE"/>
    <property type="match status" value="1"/>
</dbReference>
<keyword evidence="20" id="KW-0325">Glycoprotein</keyword>
<evidence type="ECO:0000256" key="6">
    <source>
        <dbReference type="ARBA" id="ARBA00022475"/>
    </source>
</evidence>
<keyword evidence="19 26" id="KW-0472">Membrane</keyword>
<dbReference type="CDD" id="cd13851">
    <property type="entry name" value="CuRO_1_Fet3p"/>
    <property type="match status" value="1"/>
</dbReference>
<dbReference type="CDD" id="cd13877">
    <property type="entry name" value="CuRO_2_Fet3p_like"/>
    <property type="match status" value="1"/>
</dbReference>
<comment type="similarity">
    <text evidence="4">Belongs to the thiolase-like superfamily. Thiolase family.</text>
</comment>
<evidence type="ECO:0000256" key="18">
    <source>
        <dbReference type="ARBA" id="ARBA00023065"/>
    </source>
</evidence>
<feature type="chain" id="PRO_5040375327" description="acetyl-CoA C-acyltransferase" evidence="27">
    <location>
        <begin position="25"/>
        <end position="1057"/>
    </location>
</feature>
<feature type="domain" description="Plastocyanin-like" evidence="29">
    <location>
        <begin position="158"/>
        <end position="305"/>
    </location>
</feature>
<evidence type="ECO:0000256" key="24">
    <source>
        <dbReference type="ARBA" id="ARBA00047605"/>
    </source>
</evidence>
<dbReference type="FunFam" id="2.60.40.420:FF:000025">
    <property type="entry name" value="FET5p Multicopper oxidase"/>
    <property type="match status" value="1"/>
</dbReference>
<dbReference type="GO" id="GO:0005507">
    <property type="term" value="F:copper ion binding"/>
    <property type="evidence" value="ECO:0007669"/>
    <property type="project" value="InterPro"/>
</dbReference>
<evidence type="ECO:0000256" key="22">
    <source>
        <dbReference type="ARBA" id="ARBA00024073"/>
    </source>
</evidence>
<evidence type="ECO:0000256" key="26">
    <source>
        <dbReference type="SAM" id="Phobius"/>
    </source>
</evidence>
<evidence type="ECO:0000256" key="14">
    <source>
        <dbReference type="ARBA" id="ARBA00022989"/>
    </source>
</evidence>
<dbReference type="GO" id="GO:0016491">
    <property type="term" value="F:oxidoreductase activity"/>
    <property type="evidence" value="ECO:0007669"/>
    <property type="project" value="UniProtKB-KW"/>
</dbReference>
<feature type="transmembrane region" description="Helical" evidence="26">
    <location>
        <begin position="557"/>
        <end position="579"/>
    </location>
</feature>
<evidence type="ECO:0000256" key="19">
    <source>
        <dbReference type="ARBA" id="ARBA00023136"/>
    </source>
</evidence>
<comment type="catalytic activity">
    <reaction evidence="24">
        <text>an acyl-CoA + acetyl-CoA = a 3-oxoacyl-CoA + CoA</text>
        <dbReference type="Rhea" id="RHEA:21564"/>
        <dbReference type="ChEBI" id="CHEBI:57287"/>
        <dbReference type="ChEBI" id="CHEBI:57288"/>
        <dbReference type="ChEBI" id="CHEBI:58342"/>
        <dbReference type="ChEBI" id="CHEBI:90726"/>
        <dbReference type="EC" id="2.3.1.16"/>
    </reaction>
</comment>
<feature type="signal peptide" evidence="27">
    <location>
        <begin position="1"/>
        <end position="24"/>
    </location>
</feature>
<dbReference type="FunFam" id="2.60.40.420:FF:000022">
    <property type="entry name" value="FET5p Multicopper oxidase"/>
    <property type="match status" value="1"/>
</dbReference>
<keyword evidence="18" id="KW-0406">Ion transport</keyword>
<evidence type="ECO:0000256" key="27">
    <source>
        <dbReference type="SAM" id="SignalP"/>
    </source>
</evidence>